<dbReference type="Proteomes" id="UP001597452">
    <property type="component" value="Unassembled WGS sequence"/>
</dbReference>
<feature type="transmembrane region" description="Helical" evidence="1">
    <location>
        <begin position="23"/>
        <end position="48"/>
    </location>
</feature>
<dbReference type="Pfam" id="PF04854">
    <property type="entry name" value="DUF624"/>
    <property type="match status" value="1"/>
</dbReference>
<dbReference type="InterPro" id="IPR006938">
    <property type="entry name" value="DUF624"/>
</dbReference>
<feature type="transmembrane region" description="Helical" evidence="1">
    <location>
        <begin position="173"/>
        <end position="191"/>
    </location>
</feature>
<keyword evidence="1" id="KW-0472">Membrane</keyword>
<sequence>MKQFIQSIYQLTNWIMSLVYMNLLWAVFTLLGGVVLGILPSTVTLYAISKKWIQGDYNFKLHQEFWKHYKYVFLTSNKLILIVLPLILIAFINLLFIVEQGAFQLVHLPFWGISFLVGMTLLYIIPTYNTFDLPLLGILKNALFIMLISPIQNLLLLLSLGSLLVIYYFIPGIAFFFNVSVFAWLNTFFVMDATKQVLVKKQSV</sequence>
<feature type="transmembrane region" description="Helical" evidence="1">
    <location>
        <begin position="110"/>
        <end position="131"/>
    </location>
</feature>
<keyword evidence="1" id="KW-0812">Transmembrane</keyword>
<keyword evidence="1" id="KW-1133">Transmembrane helix</keyword>
<comment type="caution">
    <text evidence="2">The sequence shown here is derived from an EMBL/GenBank/DDBJ whole genome shotgun (WGS) entry which is preliminary data.</text>
</comment>
<gene>
    <name evidence="2" type="ORF">ACFSW4_07400</name>
</gene>
<organism evidence="2 3">
    <name type="scientific">Piscibacillus salipiscarius</name>
    <dbReference type="NCBI Taxonomy" id="299480"/>
    <lineage>
        <taxon>Bacteria</taxon>
        <taxon>Bacillati</taxon>
        <taxon>Bacillota</taxon>
        <taxon>Bacilli</taxon>
        <taxon>Bacillales</taxon>
        <taxon>Bacillaceae</taxon>
        <taxon>Piscibacillus</taxon>
    </lineage>
</organism>
<evidence type="ECO:0000313" key="3">
    <source>
        <dbReference type="Proteomes" id="UP001597452"/>
    </source>
</evidence>
<evidence type="ECO:0000256" key="1">
    <source>
        <dbReference type="SAM" id="Phobius"/>
    </source>
</evidence>
<protein>
    <submittedName>
        <fullName evidence="2">YesL family protein</fullName>
    </submittedName>
</protein>
<proteinExistence type="predicted"/>
<reference evidence="3" key="1">
    <citation type="journal article" date="2019" name="Int. J. Syst. Evol. Microbiol.">
        <title>The Global Catalogue of Microorganisms (GCM) 10K type strain sequencing project: providing services to taxonomists for standard genome sequencing and annotation.</title>
        <authorList>
            <consortium name="The Broad Institute Genomics Platform"/>
            <consortium name="The Broad Institute Genome Sequencing Center for Infectious Disease"/>
            <person name="Wu L."/>
            <person name="Ma J."/>
        </authorList>
    </citation>
    <scope>NUCLEOTIDE SEQUENCE [LARGE SCALE GENOMIC DNA]</scope>
    <source>
        <strain evidence="3">TISTR 1571</strain>
    </source>
</reference>
<accession>A0ABW5Q9T4</accession>
<dbReference type="RefSeq" id="WP_377328419.1">
    <property type="nucleotide sequence ID" value="NZ_JBHUMZ010000019.1"/>
</dbReference>
<feature type="transmembrane region" description="Helical" evidence="1">
    <location>
        <begin position="79"/>
        <end position="98"/>
    </location>
</feature>
<name>A0ABW5Q9T4_9BACI</name>
<evidence type="ECO:0000313" key="2">
    <source>
        <dbReference type="EMBL" id="MFD2638683.1"/>
    </source>
</evidence>
<feature type="transmembrane region" description="Helical" evidence="1">
    <location>
        <begin position="143"/>
        <end position="167"/>
    </location>
</feature>
<dbReference type="EMBL" id="JBHUMZ010000019">
    <property type="protein sequence ID" value="MFD2638683.1"/>
    <property type="molecule type" value="Genomic_DNA"/>
</dbReference>
<keyword evidence="3" id="KW-1185">Reference proteome</keyword>